<evidence type="ECO:0000256" key="3">
    <source>
        <dbReference type="ARBA" id="ARBA00023242"/>
    </source>
</evidence>
<dbReference type="HOGENOM" id="CLU_141922_2_0_1"/>
<evidence type="ECO:0000313" key="4">
    <source>
        <dbReference type="EMBL" id="EMR67537.1"/>
    </source>
</evidence>
<dbReference type="GO" id="GO:0005662">
    <property type="term" value="C:DNA replication factor A complex"/>
    <property type="evidence" value="ECO:0007669"/>
    <property type="project" value="TreeGrafter"/>
</dbReference>
<dbReference type="GO" id="GO:0003697">
    <property type="term" value="F:single-stranded DNA binding"/>
    <property type="evidence" value="ECO:0007669"/>
    <property type="project" value="TreeGrafter"/>
</dbReference>
<comment type="similarity">
    <text evidence="2">Belongs to the replication factor A protein 3 family.</text>
</comment>
<proteinExistence type="inferred from homology"/>
<dbReference type="Pfam" id="PF08661">
    <property type="entry name" value="Rep_fac-A_3"/>
    <property type="match status" value="1"/>
</dbReference>
<evidence type="ECO:0000313" key="5">
    <source>
        <dbReference type="Proteomes" id="UP000012174"/>
    </source>
</evidence>
<dbReference type="GO" id="GO:0006289">
    <property type="term" value="P:nucleotide-excision repair"/>
    <property type="evidence" value="ECO:0007669"/>
    <property type="project" value="TreeGrafter"/>
</dbReference>
<reference evidence="5" key="1">
    <citation type="journal article" date="2013" name="Genome Announc.">
        <title>Draft genome sequence of the grapevine dieback fungus Eutypa lata UCR-EL1.</title>
        <authorList>
            <person name="Blanco-Ulate B."/>
            <person name="Rolshausen P.E."/>
            <person name="Cantu D."/>
        </authorList>
    </citation>
    <scope>NUCLEOTIDE SEQUENCE [LARGE SCALE GENOMIC DNA]</scope>
    <source>
        <strain evidence="5">UCR-EL1</strain>
    </source>
</reference>
<gene>
    <name evidence="4" type="ORF">UCREL1_5449</name>
</gene>
<protein>
    <submittedName>
        <fullName evidence="4">Putative replication factor a protein 3 protein</fullName>
    </submittedName>
</protein>
<dbReference type="InterPro" id="IPR013970">
    <property type="entry name" value="Rfa2"/>
</dbReference>
<dbReference type="GO" id="GO:0000724">
    <property type="term" value="P:double-strand break repair via homologous recombination"/>
    <property type="evidence" value="ECO:0007669"/>
    <property type="project" value="TreeGrafter"/>
</dbReference>
<dbReference type="PANTHER" id="PTHR15114">
    <property type="entry name" value="REPLICATION PROTEIN A3"/>
    <property type="match status" value="1"/>
</dbReference>
<dbReference type="Gene3D" id="2.40.50.140">
    <property type="entry name" value="Nucleic acid-binding proteins"/>
    <property type="match status" value="1"/>
</dbReference>
<comment type="subcellular location">
    <subcellularLocation>
        <location evidence="1">Nucleus</location>
    </subcellularLocation>
</comment>
<dbReference type="AlphaFoldDB" id="M7STF5"/>
<dbReference type="OrthoDB" id="188186at2759"/>
<dbReference type="GO" id="GO:0003684">
    <property type="term" value="F:damaged DNA binding"/>
    <property type="evidence" value="ECO:0007669"/>
    <property type="project" value="TreeGrafter"/>
</dbReference>
<dbReference type="PANTHER" id="PTHR15114:SF1">
    <property type="entry name" value="REPLICATION PROTEIN A 14 KDA SUBUNIT"/>
    <property type="match status" value="1"/>
</dbReference>
<dbReference type="OMA" id="HRYKEIF"/>
<evidence type="ECO:0000256" key="1">
    <source>
        <dbReference type="ARBA" id="ARBA00004123"/>
    </source>
</evidence>
<dbReference type="InterPro" id="IPR012340">
    <property type="entry name" value="NA-bd_OB-fold"/>
</dbReference>
<dbReference type="EMBL" id="KB706409">
    <property type="protein sequence ID" value="EMR67537.1"/>
    <property type="molecule type" value="Genomic_DNA"/>
</dbReference>
<dbReference type="GO" id="GO:0035861">
    <property type="term" value="C:site of double-strand break"/>
    <property type="evidence" value="ECO:0007669"/>
    <property type="project" value="TreeGrafter"/>
</dbReference>
<accession>M7STF5</accession>
<dbReference type="STRING" id="1287681.M7STF5"/>
<keyword evidence="3" id="KW-0539">Nucleus</keyword>
<dbReference type="Proteomes" id="UP000012174">
    <property type="component" value="Unassembled WGS sequence"/>
</dbReference>
<dbReference type="GO" id="GO:0006284">
    <property type="term" value="P:base-excision repair"/>
    <property type="evidence" value="ECO:0007669"/>
    <property type="project" value="TreeGrafter"/>
</dbReference>
<dbReference type="eggNOG" id="ENOG502SBIR">
    <property type="taxonomic scope" value="Eukaryota"/>
</dbReference>
<organism evidence="4 5">
    <name type="scientific">Eutypa lata (strain UCR-EL1)</name>
    <name type="common">Grapevine dieback disease fungus</name>
    <name type="synonym">Eutypa armeniacae</name>
    <dbReference type="NCBI Taxonomy" id="1287681"/>
    <lineage>
        <taxon>Eukaryota</taxon>
        <taxon>Fungi</taxon>
        <taxon>Dikarya</taxon>
        <taxon>Ascomycota</taxon>
        <taxon>Pezizomycotina</taxon>
        <taxon>Sordariomycetes</taxon>
        <taxon>Xylariomycetidae</taxon>
        <taxon>Xylariales</taxon>
        <taxon>Diatrypaceae</taxon>
        <taxon>Eutypa</taxon>
    </lineage>
</organism>
<name>M7STF5_EUTLA</name>
<dbReference type="KEGG" id="ela:UCREL1_5449"/>
<sequence length="107" mass="11587">MEPVSTPRISGRIIDGFVGRNVMVVGKVLQLRGDSAIVEAEGQITAILNRDTHLTPGNGAQIIGKVNPDYSIKVLSSMDLGSNVDYQVCQAVVDATHRYKDLFVFQA</sequence>
<evidence type="ECO:0000256" key="2">
    <source>
        <dbReference type="ARBA" id="ARBA00009761"/>
    </source>
</evidence>
<dbReference type="GO" id="GO:0006298">
    <property type="term" value="P:mismatch repair"/>
    <property type="evidence" value="ECO:0007669"/>
    <property type="project" value="TreeGrafter"/>
</dbReference>
<keyword evidence="5" id="KW-1185">Reference proteome</keyword>
<dbReference type="SUPFAM" id="SSF50249">
    <property type="entry name" value="Nucleic acid-binding proteins"/>
    <property type="match status" value="1"/>
</dbReference>
<dbReference type="GO" id="GO:0006260">
    <property type="term" value="P:DNA replication"/>
    <property type="evidence" value="ECO:0007669"/>
    <property type="project" value="InterPro"/>
</dbReference>
<dbReference type="CDD" id="cd04479">
    <property type="entry name" value="RPA3"/>
    <property type="match status" value="1"/>
</dbReference>